<gene>
    <name evidence="2" type="ORF">BKH28_04360</name>
</gene>
<sequence length="226" mass="22941">MSPTTHPLRPRRTAAVILVALSLTGISACSISVGGGSSDQETAAAAGQEESAPKQSAAASQATTATTDSQAPQSETTAPSAQEQTSPTAVGSSAPAASAPVASAQPASGDRPGARASITDSDWLSDLEFVDRTVSANPSMLLDKSNDDVRIEGDVDSLSVTASNTKVFVDYVGLLTVSGSNVTVYVKDVDRVVIKGSGAEVVWAGNTPKVEDFGTNTETRLQGNGD</sequence>
<name>A0A1Q8VPP1_9ACTO</name>
<feature type="compositionally biased region" description="Low complexity" evidence="1">
    <location>
        <begin position="85"/>
        <end position="109"/>
    </location>
</feature>
<comment type="caution">
    <text evidence="2">The sequence shown here is derived from an EMBL/GenBank/DDBJ whole genome shotgun (WGS) entry which is preliminary data.</text>
</comment>
<dbReference type="Proteomes" id="UP000186394">
    <property type="component" value="Unassembled WGS sequence"/>
</dbReference>
<feature type="compositionally biased region" description="Low complexity" evidence="1">
    <location>
        <begin position="53"/>
        <end position="74"/>
    </location>
</feature>
<organism evidence="2 3">
    <name type="scientific">Actinomyces oris</name>
    <dbReference type="NCBI Taxonomy" id="544580"/>
    <lineage>
        <taxon>Bacteria</taxon>
        <taxon>Bacillati</taxon>
        <taxon>Actinomycetota</taxon>
        <taxon>Actinomycetes</taxon>
        <taxon>Actinomycetales</taxon>
        <taxon>Actinomycetaceae</taxon>
        <taxon>Actinomyces</taxon>
    </lineage>
</organism>
<protein>
    <submittedName>
        <fullName evidence="2">DUF3060 domain-containing protein</fullName>
    </submittedName>
</protein>
<dbReference type="AlphaFoldDB" id="A0A1Q8VPP1"/>
<evidence type="ECO:0000256" key="1">
    <source>
        <dbReference type="SAM" id="MobiDB-lite"/>
    </source>
</evidence>
<reference evidence="2 3" key="1">
    <citation type="submission" date="2016-12" db="EMBL/GenBank/DDBJ databases">
        <title>Genomic comparison of strains in the 'Actinomyces naeslundii' group.</title>
        <authorList>
            <person name="Mughal S.R."/>
            <person name="Do T."/>
            <person name="Gilbert S.C."/>
            <person name="Witherden E.A."/>
            <person name="Didelot X."/>
            <person name="Beighton D."/>
        </authorList>
    </citation>
    <scope>NUCLEOTIDE SEQUENCE [LARGE SCALE GENOMIC DNA]</scope>
    <source>
        <strain evidence="2 3">P6N</strain>
    </source>
</reference>
<accession>A0A1Q8VPP1</accession>
<dbReference type="EMBL" id="MSKL01000009">
    <property type="protein sequence ID" value="OLO50071.1"/>
    <property type="molecule type" value="Genomic_DNA"/>
</dbReference>
<feature type="region of interest" description="Disordered" evidence="1">
    <location>
        <begin position="34"/>
        <end position="119"/>
    </location>
</feature>
<proteinExistence type="predicted"/>
<evidence type="ECO:0000313" key="3">
    <source>
        <dbReference type="Proteomes" id="UP000186394"/>
    </source>
</evidence>
<dbReference type="RefSeq" id="WP_075417653.1">
    <property type="nucleotide sequence ID" value="NZ_MSKL01000009.1"/>
</dbReference>
<dbReference type="OrthoDB" id="3260325at2"/>
<evidence type="ECO:0000313" key="2">
    <source>
        <dbReference type="EMBL" id="OLO50071.1"/>
    </source>
</evidence>
<feature type="compositionally biased region" description="Polar residues" evidence="1">
    <location>
        <begin position="75"/>
        <end position="84"/>
    </location>
</feature>